<evidence type="ECO:0000313" key="1">
    <source>
        <dbReference type="EMBL" id="ANV97997.1"/>
    </source>
</evidence>
<accession>A0A1B1U5C5</accession>
<dbReference type="RefSeq" id="WP_066339995.1">
    <property type="nucleotide sequence ID" value="NZ_CP016503.1"/>
</dbReference>
<proteinExistence type="predicted"/>
<sequence length="415" mass="46511">MALTPTLLRVCTSIALFGIPLLSSLKAYDSIDEALKNGVTKGDIGLFNDYYKPKHSITAPQTLGYIQDAYFLALTMGIQYRSAFYKNMRFAVGFRGAYPIWQWHTNSDWGPSSNQGYIKRGDISLDFDPLNQMLLSDTYMEYFDGDTSIKGGRFAIQNEWIDNQVDGIWIRNRSLENLMLEFFWFERYGEASATQMSGFVEPNDNYSGYFYTAVKYYLQDIFWAKFYTFASYSVAFGMGASANAEYKFSNSKLGINLNSAGSFEFRNGAKGGDGIDFDTRFYIEGKVKDVTIGFNVGYIQSGKYSGWGSLNFINNTISPLGIGKVLSSGITDTTLFYGTLYTEIDAVSVSLLYGTASFVNPALSALHHRQNEVDLTFGFNFTQNVQGFFNLYNTHLGNDAIPNITQVQGGVSLYF</sequence>
<dbReference type="AlphaFoldDB" id="A0A1B1U5C5"/>
<evidence type="ECO:0008006" key="3">
    <source>
        <dbReference type="Google" id="ProtNLM"/>
    </source>
</evidence>
<dbReference type="Proteomes" id="UP000092884">
    <property type="component" value="Chromosome"/>
</dbReference>
<name>A0A1B1U5C5_9HELI</name>
<gene>
    <name evidence="1" type="ORF">BBW65_03915</name>
</gene>
<evidence type="ECO:0000313" key="2">
    <source>
        <dbReference type="Proteomes" id="UP000092884"/>
    </source>
</evidence>
<dbReference type="KEGG" id="het:BBW65_03915"/>
<dbReference type="OrthoDB" id="5317449at2"/>
<dbReference type="EMBL" id="CP016503">
    <property type="protein sequence ID" value="ANV97997.1"/>
    <property type="molecule type" value="Genomic_DNA"/>
</dbReference>
<dbReference type="STRING" id="222136.BBW65_03915"/>
<organism evidence="1 2">
    <name type="scientific">Helicobacter enhydrae</name>
    <dbReference type="NCBI Taxonomy" id="222136"/>
    <lineage>
        <taxon>Bacteria</taxon>
        <taxon>Pseudomonadati</taxon>
        <taxon>Campylobacterota</taxon>
        <taxon>Epsilonproteobacteria</taxon>
        <taxon>Campylobacterales</taxon>
        <taxon>Helicobacteraceae</taxon>
        <taxon>Helicobacter</taxon>
    </lineage>
</organism>
<keyword evidence="2" id="KW-1185">Reference proteome</keyword>
<reference evidence="2" key="1">
    <citation type="submission" date="2016-07" db="EMBL/GenBank/DDBJ databases">
        <authorList>
            <person name="Florea S."/>
            <person name="Webb J.S."/>
            <person name="Jaromczyk J."/>
            <person name="Schardl C.L."/>
        </authorList>
    </citation>
    <scope>NUCLEOTIDE SEQUENCE [LARGE SCALE GENOMIC DNA]</scope>
    <source>
        <strain evidence="2">MIT 01-6242</strain>
    </source>
</reference>
<protein>
    <recommendedName>
        <fullName evidence="3">Outer membrane protein</fullName>
    </recommendedName>
</protein>